<keyword evidence="3" id="KW-1185">Reference proteome</keyword>
<gene>
    <name evidence="2" type="ORF">EDD33_2474</name>
</gene>
<feature type="active site" evidence="1">
    <location>
        <position position="47"/>
    </location>
</feature>
<protein>
    <submittedName>
        <fullName evidence="2">PhzF family phenazine biosynthesis protein</fullName>
    </submittedName>
</protein>
<dbReference type="Proteomes" id="UP000281738">
    <property type="component" value="Unassembled WGS sequence"/>
</dbReference>
<proteinExistence type="predicted"/>
<evidence type="ECO:0000256" key="1">
    <source>
        <dbReference type="PIRSR" id="PIRSR016184-1"/>
    </source>
</evidence>
<dbReference type="InterPro" id="IPR003719">
    <property type="entry name" value="Phenazine_PhzF-like"/>
</dbReference>
<dbReference type="EMBL" id="RKHO01000001">
    <property type="protein sequence ID" value="ROR91604.1"/>
    <property type="molecule type" value="Genomic_DNA"/>
</dbReference>
<dbReference type="PANTHER" id="PTHR13774:SF32">
    <property type="entry name" value="ANTISENSE-ENHANCING SEQUENCE 1"/>
    <property type="match status" value="1"/>
</dbReference>
<dbReference type="AlphaFoldDB" id="A0A3N2CWN4"/>
<organism evidence="2 3">
    <name type="scientific">Nocardioides aurantiacus</name>
    <dbReference type="NCBI Taxonomy" id="86796"/>
    <lineage>
        <taxon>Bacteria</taxon>
        <taxon>Bacillati</taxon>
        <taxon>Actinomycetota</taxon>
        <taxon>Actinomycetes</taxon>
        <taxon>Propionibacteriales</taxon>
        <taxon>Nocardioidaceae</taxon>
        <taxon>Nocardioides</taxon>
    </lineage>
</organism>
<dbReference type="GO" id="GO:0005737">
    <property type="term" value="C:cytoplasm"/>
    <property type="evidence" value="ECO:0007669"/>
    <property type="project" value="TreeGrafter"/>
</dbReference>
<dbReference type="SUPFAM" id="SSF54506">
    <property type="entry name" value="Diaminopimelate epimerase-like"/>
    <property type="match status" value="1"/>
</dbReference>
<sequence length="285" mass="29815">MTSLPVSWVDVFADGPLSGNPVAVVHGAEGLDDATLAAFARWTNLSETTFLLPPREAGADYRVRIFTPAEELPFAGHPTLGTAHAWLEGGGVPAREDVVVQECGLGLVEVRASPGSDRRAFRAPGFLRSGPVDAATLERAVAALRVEPDRVLRAAWIDNGPGWLGLQLRDARTVLDLAPDLAAMQGLELGVIGAHDAAEAARLGAAYEVRAFCPGLSVPEDPVTGSLNAGFAVWLVGEGVLPASYVVRQGTAVGRDGRVHVERDDDGALWVGGATRTVVAGHLTP</sequence>
<evidence type="ECO:0000313" key="2">
    <source>
        <dbReference type="EMBL" id="ROR91604.1"/>
    </source>
</evidence>
<evidence type="ECO:0000313" key="3">
    <source>
        <dbReference type="Proteomes" id="UP000281738"/>
    </source>
</evidence>
<reference evidence="2 3" key="1">
    <citation type="submission" date="2018-11" db="EMBL/GenBank/DDBJ databases">
        <title>Sequencing the genomes of 1000 actinobacteria strains.</title>
        <authorList>
            <person name="Klenk H.-P."/>
        </authorList>
    </citation>
    <scope>NUCLEOTIDE SEQUENCE [LARGE SCALE GENOMIC DNA]</scope>
    <source>
        <strain evidence="2 3">DSM 12652</strain>
    </source>
</reference>
<dbReference type="Pfam" id="PF02567">
    <property type="entry name" value="PhzC-PhzF"/>
    <property type="match status" value="1"/>
</dbReference>
<dbReference type="PANTHER" id="PTHR13774">
    <property type="entry name" value="PHENAZINE BIOSYNTHESIS PROTEIN"/>
    <property type="match status" value="1"/>
</dbReference>
<accession>A0A3N2CWN4</accession>
<dbReference type="NCBIfam" id="TIGR00654">
    <property type="entry name" value="PhzF_family"/>
    <property type="match status" value="1"/>
</dbReference>
<dbReference type="GO" id="GO:0016853">
    <property type="term" value="F:isomerase activity"/>
    <property type="evidence" value="ECO:0007669"/>
    <property type="project" value="TreeGrafter"/>
</dbReference>
<comment type="caution">
    <text evidence="2">The sequence shown here is derived from an EMBL/GenBank/DDBJ whole genome shotgun (WGS) entry which is preliminary data.</text>
</comment>
<dbReference type="Gene3D" id="3.10.310.10">
    <property type="entry name" value="Diaminopimelate Epimerase, Chain A, domain 1"/>
    <property type="match status" value="2"/>
</dbReference>
<dbReference type="OrthoDB" id="9788221at2"/>
<dbReference type="RefSeq" id="WP_123391191.1">
    <property type="nucleotide sequence ID" value="NZ_RKHO01000001.1"/>
</dbReference>
<name>A0A3N2CWN4_9ACTN</name>
<dbReference type="PIRSF" id="PIRSF016184">
    <property type="entry name" value="PhzC_PhzF"/>
    <property type="match status" value="1"/>
</dbReference>